<dbReference type="Pfam" id="PF02397">
    <property type="entry name" value="Bac_transf"/>
    <property type="match status" value="1"/>
</dbReference>
<evidence type="ECO:0000256" key="1">
    <source>
        <dbReference type="ARBA" id="ARBA00006464"/>
    </source>
</evidence>
<dbReference type="PANTHER" id="PTHR30576:SF8">
    <property type="entry name" value="UNDECAPRENYL-PHOSPHATE GALACTOSE PHOSPHOTRANSFERASE"/>
    <property type="match status" value="1"/>
</dbReference>
<dbReference type="EC" id="2.7.8.36" evidence="4"/>
<name>A0A6N3DJP2_9CLOT</name>
<evidence type="ECO:0000259" key="3">
    <source>
        <dbReference type="Pfam" id="PF02397"/>
    </source>
</evidence>
<dbReference type="AlphaFoldDB" id="A0A6N3DJP2"/>
<dbReference type="GO" id="GO:0102334">
    <property type="term" value="F:N,N'-diacetylbacilliosaminyl-1-phosphate transferase activity"/>
    <property type="evidence" value="ECO:0007669"/>
    <property type="project" value="UniProtKB-EC"/>
</dbReference>
<evidence type="ECO:0000256" key="2">
    <source>
        <dbReference type="SAM" id="Phobius"/>
    </source>
</evidence>
<proteinExistence type="inferred from homology"/>
<dbReference type="PANTHER" id="PTHR30576">
    <property type="entry name" value="COLANIC BIOSYNTHESIS UDP-GLUCOSE LIPID CARRIER TRANSFERASE"/>
    <property type="match status" value="1"/>
</dbReference>
<comment type="similarity">
    <text evidence="1">Belongs to the bacterial sugar transferase family.</text>
</comment>
<sequence length="205" mass="23713">MKKKDLRFLIKRVFDIIVSTCGLMLLSPIIFICSILIKINLGSPIFFTQERIGKDNKKFKMIKFRSMKDGVDKHGNLLPDEVRLTKFGKILRSTSLDELPELINVVRGEMSLIGPRPLLLEYLPLYNESQIKRHDVLPGLTGWAQINGRNSLSWSEKFDLDVWYVDNWSLGLDIKIFFLTIYKVLKREGISQDGQVTMEKFNGFN</sequence>
<organism evidence="4">
    <name type="scientific">Clostridium paraputrificum</name>
    <dbReference type="NCBI Taxonomy" id="29363"/>
    <lineage>
        <taxon>Bacteria</taxon>
        <taxon>Bacillati</taxon>
        <taxon>Bacillota</taxon>
        <taxon>Clostridia</taxon>
        <taxon>Eubacteriales</taxon>
        <taxon>Clostridiaceae</taxon>
        <taxon>Clostridium</taxon>
    </lineage>
</organism>
<dbReference type="EMBL" id="CACRTV010000046">
    <property type="protein sequence ID" value="VYU27001.1"/>
    <property type="molecule type" value="Genomic_DNA"/>
</dbReference>
<gene>
    <name evidence="4" type="primary">pglC</name>
    <name evidence="4" type="ORF">CPLFYP93_01834</name>
</gene>
<evidence type="ECO:0000313" key="4">
    <source>
        <dbReference type="EMBL" id="VYU27001.1"/>
    </source>
</evidence>
<keyword evidence="2" id="KW-0472">Membrane</keyword>
<dbReference type="RefSeq" id="WP_156561173.1">
    <property type="nucleotide sequence ID" value="NZ_CACRTV010000046.1"/>
</dbReference>
<accession>A0A6N3DJP2</accession>
<feature type="domain" description="Bacterial sugar transferase" evidence="3">
    <location>
        <begin position="11"/>
        <end position="186"/>
    </location>
</feature>
<keyword evidence="4" id="KW-0808">Transferase</keyword>
<protein>
    <submittedName>
        <fullName evidence="4">Undecaprenyl phosphate N,N'-diacetylbacillosamine 1-phosphate transferase</fullName>
        <ecNumber evidence="4">2.7.8.36</ecNumber>
    </submittedName>
</protein>
<keyword evidence="2" id="KW-0812">Transmembrane</keyword>
<feature type="transmembrane region" description="Helical" evidence="2">
    <location>
        <begin position="12"/>
        <end position="37"/>
    </location>
</feature>
<dbReference type="InterPro" id="IPR003362">
    <property type="entry name" value="Bact_transf"/>
</dbReference>
<reference evidence="4" key="1">
    <citation type="submission" date="2019-11" db="EMBL/GenBank/DDBJ databases">
        <authorList>
            <person name="Feng L."/>
        </authorList>
    </citation>
    <scope>NUCLEOTIDE SEQUENCE</scope>
    <source>
        <strain evidence="4">CParaputrificumLFYP93</strain>
    </source>
</reference>
<keyword evidence="2" id="KW-1133">Transmembrane helix</keyword>